<dbReference type="EMBL" id="JMCB01000010">
    <property type="protein sequence ID" value="KFE66500.1"/>
    <property type="molecule type" value="Genomic_DNA"/>
</dbReference>
<protein>
    <submittedName>
        <fullName evidence="1">Uncharacterized protein</fullName>
    </submittedName>
</protein>
<sequence length="63" mass="7273">MSQPEPASESDLRETLEALELPPESLRSWFEDVKGFCHQHGGRPRYAQLLELMEECLEQLPCD</sequence>
<organism evidence="1 2">
    <name type="scientific">Hyalangium minutum</name>
    <dbReference type="NCBI Taxonomy" id="394096"/>
    <lineage>
        <taxon>Bacteria</taxon>
        <taxon>Pseudomonadati</taxon>
        <taxon>Myxococcota</taxon>
        <taxon>Myxococcia</taxon>
        <taxon>Myxococcales</taxon>
        <taxon>Cystobacterineae</taxon>
        <taxon>Archangiaceae</taxon>
        <taxon>Hyalangium</taxon>
    </lineage>
</organism>
<dbReference type="RefSeq" id="WP_044192400.1">
    <property type="nucleotide sequence ID" value="NZ_JMCB01000010.1"/>
</dbReference>
<name>A0A085WFN7_9BACT</name>
<evidence type="ECO:0000313" key="2">
    <source>
        <dbReference type="Proteomes" id="UP000028725"/>
    </source>
</evidence>
<dbReference type="Proteomes" id="UP000028725">
    <property type="component" value="Unassembled WGS sequence"/>
</dbReference>
<dbReference type="AlphaFoldDB" id="A0A085WFN7"/>
<reference evidence="1 2" key="1">
    <citation type="submission" date="2014-04" db="EMBL/GenBank/DDBJ databases">
        <title>Genome assembly of Hyalangium minutum DSM 14724.</title>
        <authorList>
            <person name="Sharma G."/>
            <person name="Subramanian S."/>
        </authorList>
    </citation>
    <scope>NUCLEOTIDE SEQUENCE [LARGE SCALE GENOMIC DNA]</scope>
    <source>
        <strain evidence="1 2">DSM 14724</strain>
    </source>
</reference>
<keyword evidence="2" id="KW-1185">Reference proteome</keyword>
<proteinExistence type="predicted"/>
<evidence type="ECO:0000313" key="1">
    <source>
        <dbReference type="EMBL" id="KFE66500.1"/>
    </source>
</evidence>
<gene>
    <name evidence="1" type="ORF">DB31_0973</name>
</gene>
<comment type="caution">
    <text evidence="1">The sequence shown here is derived from an EMBL/GenBank/DDBJ whole genome shotgun (WGS) entry which is preliminary data.</text>
</comment>
<accession>A0A085WFN7</accession>